<evidence type="ECO:0000256" key="1">
    <source>
        <dbReference type="ARBA" id="ARBA00012513"/>
    </source>
</evidence>
<comment type="caution">
    <text evidence="11">The sequence shown here is derived from an EMBL/GenBank/DDBJ whole genome shotgun (WGS) entry which is preliminary data.</text>
</comment>
<keyword evidence="3" id="KW-0808">Transferase</keyword>
<reference evidence="11 12" key="1">
    <citation type="submission" date="2018-08" db="EMBL/GenBank/DDBJ databases">
        <title>Draft genome sequences of two Aspergillus turcosus clinical strains isolated from bronchoalveolar lavage fluid: one azole-susceptible and the other azole-resistant.</title>
        <authorList>
            <person name="Parent-Michaud M."/>
            <person name="Dufresne P.J."/>
            <person name="Fournier E."/>
            <person name="Martineau C."/>
            <person name="Moreira S."/>
            <person name="Perkins V."/>
            <person name="De Repentigny L."/>
            <person name="Dufresne S.F."/>
        </authorList>
    </citation>
    <scope>NUCLEOTIDE SEQUENCE [LARGE SCALE GENOMIC DNA]</scope>
    <source>
        <strain evidence="11">HMR AF 1038</strain>
    </source>
</reference>
<evidence type="ECO:0000256" key="8">
    <source>
        <dbReference type="ARBA" id="ARBA00048679"/>
    </source>
</evidence>
<proteinExistence type="predicted"/>
<keyword evidence="4 9" id="KW-0547">Nucleotide-binding</keyword>
<dbReference type="PANTHER" id="PTHR47634:SF9">
    <property type="entry name" value="PROTEIN KINASE DOMAIN-CONTAINING PROTEIN-RELATED"/>
    <property type="match status" value="1"/>
</dbReference>
<dbReference type="GO" id="GO:0005524">
    <property type="term" value="F:ATP binding"/>
    <property type="evidence" value="ECO:0007669"/>
    <property type="project" value="UniProtKB-UniRule"/>
</dbReference>
<dbReference type="InterPro" id="IPR000719">
    <property type="entry name" value="Prot_kinase_dom"/>
</dbReference>
<dbReference type="PROSITE" id="PS00107">
    <property type="entry name" value="PROTEIN_KINASE_ATP"/>
    <property type="match status" value="1"/>
</dbReference>
<dbReference type="GO" id="GO:0050684">
    <property type="term" value="P:regulation of mRNA processing"/>
    <property type="evidence" value="ECO:0007669"/>
    <property type="project" value="TreeGrafter"/>
</dbReference>
<comment type="catalytic activity">
    <reaction evidence="8">
        <text>L-seryl-[protein] + ATP = O-phospho-L-seryl-[protein] + ADP + H(+)</text>
        <dbReference type="Rhea" id="RHEA:17989"/>
        <dbReference type="Rhea" id="RHEA-COMP:9863"/>
        <dbReference type="Rhea" id="RHEA-COMP:11604"/>
        <dbReference type="ChEBI" id="CHEBI:15378"/>
        <dbReference type="ChEBI" id="CHEBI:29999"/>
        <dbReference type="ChEBI" id="CHEBI:30616"/>
        <dbReference type="ChEBI" id="CHEBI:83421"/>
        <dbReference type="ChEBI" id="CHEBI:456216"/>
        <dbReference type="EC" id="2.7.11.1"/>
    </reaction>
</comment>
<dbReference type="Gene3D" id="1.10.510.10">
    <property type="entry name" value="Transferase(Phosphotransferase) domain 1"/>
    <property type="match status" value="1"/>
</dbReference>
<dbReference type="SMART" id="SM00220">
    <property type="entry name" value="S_TKc"/>
    <property type="match status" value="1"/>
</dbReference>
<sequence length="392" mass="45171">MKIEEERMPAYDRGLYFPVRLGDVFHSRYQVLSKLGFGANSTVWFCRDLQRHRYIALKIYISSSKANQEVRVLEHLSRIKTHHPGSSLVRKMIEKFELTGPSGIHQCIVFEPLLTSLLHFQATLDPTSLPEDLLKGALQQLLLALDYLHSEAHVIHTDIQAKNIIISAKDDSIFHEWADNEKADPSPRKVDGDYTVYLSRPFRRKKGWSGFGMPLLSDFGEARLGNVHEGLIQPDIYRAPEVILGMSWTSKVDIWNVGVLIWDLFEDHHLFDGRGPDGSHSDAQLLAEMVAMLGPPPPDFLRKSRHSLKYWDSSGHITPIERNPLSLQLTRRIGQWKAAVEIPHNSLEDSEEYLEGENKKMFMQFVRKMLRWDPEERQSARELLMDPWLTTQ</sequence>
<dbReference type="GO" id="GO:0004674">
    <property type="term" value="F:protein serine/threonine kinase activity"/>
    <property type="evidence" value="ECO:0007669"/>
    <property type="project" value="UniProtKB-KW"/>
</dbReference>
<dbReference type="GO" id="GO:0000245">
    <property type="term" value="P:spliceosomal complex assembly"/>
    <property type="evidence" value="ECO:0007669"/>
    <property type="project" value="TreeGrafter"/>
</dbReference>
<keyword evidence="5" id="KW-0418">Kinase</keyword>
<dbReference type="SUPFAM" id="SSF56112">
    <property type="entry name" value="Protein kinase-like (PK-like)"/>
    <property type="match status" value="1"/>
</dbReference>
<name>A0A3R7F5X0_9EURO</name>
<evidence type="ECO:0000256" key="2">
    <source>
        <dbReference type="ARBA" id="ARBA00022527"/>
    </source>
</evidence>
<evidence type="ECO:0000256" key="5">
    <source>
        <dbReference type="ARBA" id="ARBA00022777"/>
    </source>
</evidence>
<dbReference type="EC" id="2.7.11.1" evidence="1"/>
<dbReference type="InterPro" id="IPR011009">
    <property type="entry name" value="Kinase-like_dom_sf"/>
</dbReference>
<keyword evidence="2" id="KW-0723">Serine/threonine-protein kinase</keyword>
<evidence type="ECO:0000256" key="3">
    <source>
        <dbReference type="ARBA" id="ARBA00022679"/>
    </source>
</evidence>
<comment type="catalytic activity">
    <reaction evidence="7">
        <text>L-threonyl-[protein] + ATP = O-phospho-L-threonyl-[protein] + ADP + H(+)</text>
        <dbReference type="Rhea" id="RHEA:46608"/>
        <dbReference type="Rhea" id="RHEA-COMP:11060"/>
        <dbReference type="Rhea" id="RHEA-COMP:11605"/>
        <dbReference type="ChEBI" id="CHEBI:15378"/>
        <dbReference type="ChEBI" id="CHEBI:30013"/>
        <dbReference type="ChEBI" id="CHEBI:30616"/>
        <dbReference type="ChEBI" id="CHEBI:61977"/>
        <dbReference type="ChEBI" id="CHEBI:456216"/>
        <dbReference type="EC" id="2.7.11.1"/>
    </reaction>
</comment>
<evidence type="ECO:0000256" key="9">
    <source>
        <dbReference type="PROSITE-ProRule" id="PRU10141"/>
    </source>
</evidence>
<dbReference type="Proteomes" id="UP000215289">
    <property type="component" value="Unassembled WGS sequence"/>
</dbReference>
<keyword evidence="12" id="KW-1185">Reference proteome</keyword>
<dbReference type="OrthoDB" id="5979581at2759"/>
<dbReference type="Pfam" id="PF00069">
    <property type="entry name" value="Pkinase"/>
    <property type="match status" value="2"/>
</dbReference>
<feature type="domain" description="Protein kinase" evidence="10">
    <location>
        <begin position="29"/>
        <end position="389"/>
    </location>
</feature>
<dbReference type="PANTHER" id="PTHR47634">
    <property type="entry name" value="PROTEIN KINASE DOMAIN-CONTAINING PROTEIN-RELATED"/>
    <property type="match status" value="1"/>
</dbReference>
<evidence type="ECO:0000256" key="4">
    <source>
        <dbReference type="ARBA" id="ARBA00022741"/>
    </source>
</evidence>
<evidence type="ECO:0000256" key="6">
    <source>
        <dbReference type="ARBA" id="ARBA00022840"/>
    </source>
</evidence>
<accession>A0A3R7F5X0</accession>
<protein>
    <recommendedName>
        <fullName evidence="1">non-specific serine/threonine protein kinase</fullName>
        <ecNumber evidence="1">2.7.11.1</ecNumber>
    </recommendedName>
</protein>
<evidence type="ECO:0000313" key="11">
    <source>
        <dbReference type="EMBL" id="RLL96263.1"/>
    </source>
</evidence>
<keyword evidence="6 9" id="KW-0067">ATP-binding</keyword>
<evidence type="ECO:0000313" key="12">
    <source>
        <dbReference type="Proteomes" id="UP000215289"/>
    </source>
</evidence>
<dbReference type="PROSITE" id="PS50011">
    <property type="entry name" value="PROTEIN_KINASE_DOM"/>
    <property type="match status" value="1"/>
</dbReference>
<dbReference type="InterPro" id="IPR017441">
    <property type="entry name" value="Protein_kinase_ATP_BS"/>
</dbReference>
<feature type="binding site" evidence="9">
    <location>
        <position position="58"/>
    </location>
    <ligand>
        <name>ATP</name>
        <dbReference type="ChEBI" id="CHEBI:30616"/>
    </ligand>
</feature>
<evidence type="ECO:0000256" key="7">
    <source>
        <dbReference type="ARBA" id="ARBA00047899"/>
    </source>
</evidence>
<dbReference type="Gene3D" id="3.30.200.20">
    <property type="entry name" value="Phosphorylase Kinase, domain 1"/>
    <property type="match status" value="1"/>
</dbReference>
<organism evidence="11 12">
    <name type="scientific">Aspergillus turcosus</name>
    <dbReference type="NCBI Taxonomy" id="1245748"/>
    <lineage>
        <taxon>Eukaryota</taxon>
        <taxon>Fungi</taxon>
        <taxon>Dikarya</taxon>
        <taxon>Ascomycota</taxon>
        <taxon>Pezizomycotina</taxon>
        <taxon>Eurotiomycetes</taxon>
        <taxon>Eurotiomycetidae</taxon>
        <taxon>Eurotiales</taxon>
        <taxon>Aspergillaceae</taxon>
        <taxon>Aspergillus</taxon>
        <taxon>Aspergillus subgen. Fumigati</taxon>
    </lineage>
</organism>
<dbReference type="STRING" id="1245748.A0A3R7F5X0"/>
<dbReference type="AlphaFoldDB" id="A0A3R7F5X0"/>
<dbReference type="EMBL" id="NIDN02000117">
    <property type="protein sequence ID" value="RLL96263.1"/>
    <property type="molecule type" value="Genomic_DNA"/>
</dbReference>
<gene>
    <name evidence="11" type="ORF">CFD26_102777</name>
</gene>
<evidence type="ECO:0000259" key="10">
    <source>
        <dbReference type="PROSITE" id="PS50011"/>
    </source>
</evidence>
<dbReference type="InterPro" id="IPR051334">
    <property type="entry name" value="SRPK"/>
</dbReference>